<proteinExistence type="predicted"/>
<evidence type="ECO:0000313" key="4">
    <source>
        <dbReference type="Proteomes" id="UP000440224"/>
    </source>
</evidence>
<dbReference type="EMBL" id="WJIE01000008">
    <property type="protein sequence ID" value="MRG95492.1"/>
    <property type="molecule type" value="Genomic_DNA"/>
</dbReference>
<dbReference type="InterPro" id="IPR041685">
    <property type="entry name" value="AAA_GajA/Old/RecF-like"/>
</dbReference>
<keyword evidence="4" id="KW-1185">Reference proteome</keyword>
<comment type="caution">
    <text evidence="3">The sequence shown here is derived from an EMBL/GenBank/DDBJ whole genome shotgun (WGS) entry which is preliminary data.</text>
</comment>
<dbReference type="Gene3D" id="3.40.50.300">
    <property type="entry name" value="P-loop containing nucleotide triphosphate hydrolases"/>
    <property type="match status" value="1"/>
</dbReference>
<dbReference type="OrthoDB" id="5525775at2"/>
<dbReference type="SUPFAM" id="SSF52540">
    <property type="entry name" value="P-loop containing nucleoside triphosphate hydrolases"/>
    <property type="match status" value="1"/>
</dbReference>
<gene>
    <name evidence="3" type="ORF">GF068_26770</name>
</gene>
<protein>
    <submittedName>
        <fullName evidence="3">AAA family ATPase</fullName>
    </submittedName>
</protein>
<dbReference type="GO" id="GO:0000731">
    <property type="term" value="P:DNA synthesis involved in DNA repair"/>
    <property type="evidence" value="ECO:0007669"/>
    <property type="project" value="TreeGrafter"/>
</dbReference>
<dbReference type="RefSeq" id="WP_153822316.1">
    <property type="nucleotide sequence ID" value="NZ_WJIE01000008.1"/>
</dbReference>
<dbReference type="PANTHER" id="PTHR32182:SF0">
    <property type="entry name" value="DNA REPLICATION AND REPAIR PROTEIN RECF"/>
    <property type="match status" value="1"/>
</dbReference>
<name>A0A6N7PTC9_9BACT</name>
<sequence length="419" mass="47038">MSDETTETTGSTPEGGNGIPGPRLRRLKINKFRNVRPTELVFDEEWNVLLGKNGTGKTTLLELIAATIRGDLEAFEGVDYDLEAELSFGAVDVKWSVKNAEPSAVPERVAGLPAIVHSAKRRFHAELFAPDLGNRTFIGDDRGIDGLHGTRAISPAGGSALFAVMVLLGYHASSKEHWFRKAARAASRSADVLRFDEILTHFQRISPNENMTLSTDVTGRSLASPELVQAFGDSIWSADERISVEHTNLPFLRRFVDLCGFANASLHFELLKRTTFEDDIYALYGRPSFLFRRKNGDELREQHLSFGQKRLLSFLYYLTLSNPVVADELVDGLHYDWISACVEACEGRQKFFASQNPLLVDHMGFETRESVKSRFIRCSLDGDEMVWENFTDEEADDFFVAYRTGIQAVSEVLRQKGLW</sequence>
<feature type="region of interest" description="Disordered" evidence="1">
    <location>
        <begin position="1"/>
        <end position="23"/>
    </location>
</feature>
<dbReference type="GO" id="GO:0016887">
    <property type="term" value="F:ATP hydrolysis activity"/>
    <property type="evidence" value="ECO:0007669"/>
    <property type="project" value="InterPro"/>
</dbReference>
<evidence type="ECO:0000313" key="3">
    <source>
        <dbReference type="EMBL" id="MRG95492.1"/>
    </source>
</evidence>
<organism evidence="3 4">
    <name type="scientific">Polyangium spumosum</name>
    <dbReference type="NCBI Taxonomy" id="889282"/>
    <lineage>
        <taxon>Bacteria</taxon>
        <taxon>Pseudomonadati</taxon>
        <taxon>Myxococcota</taxon>
        <taxon>Polyangia</taxon>
        <taxon>Polyangiales</taxon>
        <taxon>Polyangiaceae</taxon>
        <taxon>Polyangium</taxon>
    </lineage>
</organism>
<feature type="domain" description="Endonuclease GajA/Old nuclease/RecF-like AAA" evidence="2">
    <location>
        <begin position="24"/>
        <end position="66"/>
    </location>
</feature>
<evidence type="ECO:0000259" key="2">
    <source>
        <dbReference type="Pfam" id="PF13175"/>
    </source>
</evidence>
<dbReference type="PANTHER" id="PTHR32182">
    <property type="entry name" value="DNA REPLICATION AND REPAIR PROTEIN RECF"/>
    <property type="match status" value="1"/>
</dbReference>
<dbReference type="InterPro" id="IPR027417">
    <property type="entry name" value="P-loop_NTPase"/>
</dbReference>
<dbReference type="AlphaFoldDB" id="A0A6N7PTC9"/>
<dbReference type="GO" id="GO:0005524">
    <property type="term" value="F:ATP binding"/>
    <property type="evidence" value="ECO:0007669"/>
    <property type="project" value="InterPro"/>
</dbReference>
<dbReference type="GO" id="GO:0006302">
    <property type="term" value="P:double-strand break repair"/>
    <property type="evidence" value="ECO:0007669"/>
    <property type="project" value="TreeGrafter"/>
</dbReference>
<dbReference type="Proteomes" id="UP000440224">
    <property type="component" value="Unassembled WGS sequence"/>
</dbReference>
<accession>A0A6N7PTC9</accession>
<dbReference type="Pfam" id="PF13175">
    <property type="entry name" value="AAA_15"/>
    <property type="match status" value="1"/>
</dbReference>
<evidence type="ECO:0000256" key="1">
    <source>
        <dbReference type="SAM" id="MobiDB-lite"/>
    </source>
</evidence>
<reference evidence="3 4" key="1">
    <citation type="submission" date="2019-10" db="EMBL/GenBank/DDBJ databases">
        <title>A soil myxobacterium in the family Polyangiaceae.</title>
        <authorList>
            <person name="Li Y."/>
            <person name="Wang J."/>
        </authorList>
    </citation>
    <scope>NUCLEOTIDE SEQUENCE [LARGE SCALE GENOMIC DNA]</scope>
    <source>
        <strain evidence="3 4">DSM 14734</strain>
    </source>
</reference>